<name>A0ABN4FCS3_9GAMM</name>
<reference evidence="1 2" key="1">
    <citation type="journal article" date="2015" name="Genome Announc.">
        <title>Thirty-Two Complete Genome Assemblies of Nine Yersinia Species, Including Y. pestis, Y. pseudotuberculosis, and Y. enterocolitica.</title>
        <authorList>
            <person name="Johnson S.L."/>
            <person name="Daligault H.E."/>
            <person name="Davenport K.W."/>
            <person name="Jaissle J."/>
            <person name="Frey K.G."/>
            <person name="Ladner J.T."/>
            <person name="Broomall S.M."/>
            <person name="Bishop-Lilly K.A."/>
            <person name="Bruce D.C."/>
            <person name="Coyne S.R."/>
            <person name="Gibbons H.S."/>
            <person name="Lo C.C."/>
            <person name="Munk A.C."/>
            <person name="Rosenzweig C.N."/>
            <person name="Koroleva G.I."/>
            <person name="Palacios G.F."/>
            <person name="Redden C.L."/>
            <person name="Xu Y."/>
            <person name="Minogue T.D."/>
            <person name="Chain P.S."/>
        </authorList>
    </citation>
    <scope>NUCLEOTIDE SEQUENCE [LARGE SCALE GENOMIC DNA]</scope>
    <source>
        <strain evidence="1 2">Y231</strain>
    </source>
</reference>
<proteinExistence type="predicted"/>
<evidence type="ECO:0000313" key="2">
    <source>
        <dbReference type="Proteomes" id="UP000031883"/>
    </source>
</evidence>
<keyword evidence="2" id="KW-1185">Reference proteome</keyword>
<gene>
    <name evidence="1" type="ORF">CH54_2099</name>
</gene>
<evidence type="ECO:0008006" key="3">
    <source>
        <dbReference type="Google" id="ProtNLM"/>
    </source>
</evidence>
<evidence type="ECO:0000313" key="1">
    <source>
        <dbReference type="EMBL" id="AJJ35187.1"/>
    </source>
</evidence>
<accession>A0ABN4FCS3</accession>
<protein>
    <recommendedName>
        <fullName evidence="3">Integrase</fullName>
    </recommendedName>
</protein>
<dbReference type="Proteomes" id="UP000031883">
    <property type="component" value="Chromosome"/>
</dbReference>
<sequence>MNINHTTLYNHREPIFYPTLLSEHSVAYREYLVSRGYTKSYIQRCEEVVAHFSRWM</sequence>
<dbReference type="EMBL" id="CP009997">
    <property type="protein sequence ID" value="AJJ35187.1"/>
    <property type="molecule type" value="Genomic_DNA"/>
</dbReference>
<organism evidence="1 2">
    <name type="scientific">Yersinia rochesterensis</name>
    <dbReference type="NCBI Taxonomy" id="1604335"/>
    <lineage>
        <taxon>Bacteria</taxon>
        <taxon>Pseudomonadati</taxon>
        <taxon>Pseudomonadota</taxon>
        <taxon>Gammaproteobacteria</taxon>
        <taxon>Enterobacterales</taxon>
        <taxon>Yersiniaceae</taxon>
        <taxon>Yersinia</taxon>
    </lineage>
</organism>